<dbReference type="HOGENOM" id="CLU_3359207_0_0_6"/>
<organism evidence="1 2">
    <name type="scientific">Xanthomonas campestris pv. campestris (strain 8004)</name>
    <dbReference type="NCBI Taxonomy" id="314565"/>
    <lineage>
        <taxon>Bacteria</taxon>
        <taxon>Pseudomonadati</taxon>
        <taxon>Pseudomonadota</taxon>
        <taxon>Gammaproteobacteria</taxon>
        <taxon>Lysobacterales</taxon>
        <taxon>Lysobacteraceae</taxon>
        <taxon>Xanthomonas</taxon>
    </lineage>
</organism>
<reference evidence="1 2" key="1">
    <citation type="journal article" date="2005" name="Genome Res.">
        <title>Comparative and functional genomic analyses of the pathogenicity of phytopathogen Xanthomonas campestris pv. campestris.</title>
        <authorList>
            <person name="Qian W."/>
            <person name="Jia Y."/>
            <person name="Ren S.X."/>
            <person name="He Y.Q."/>
            <person name="Feng J.X."/>
            <person name="Lu L.F."/>
            <person name="Sun Q."/>
            <person name="Ying G."/>
            <person name="Tang D.J."/>
            <person name="Tang H."/>
            <person name="Wu W."/>
            <person name="Hao P."/>
            <person name="Wang L."/>
            <person name="Jiang B.L."/>
            <person name="Zeng S."/>
            <person name="Gu W.Y."/>
            <person name="Lu G."/>
            <person name="Rong L."/>
            <person name="Tian Y."/>
            <person name="Yao Z."/>
            <person name="Fu G."/>
            <person name="Chen B."/>
            <person name="Fang R."/>
            <person name="Qiang B."/>
            <person name="Chen Z."/>
            <person name="Zhao G.P."/>
            <person name="Tang J.L."/>
            <person name="He C."/>
        </authorList>
    </citation>
    <scope>NUCLEOTIDE SEQUENCE [LARGE SCALE GENOMIC DNA]</scope>
    <source>
        <strain evidence="1 2">8004</strain>
    </source>
</reference>
<dbReference type="EMBL" id="CP000050">
    <property type="protein sequence ID" value="AAY49676.1"/>
    <property type="molecule type" value="Genomic_DNA"/>
</dbReference>
<protein>
    <submittedName>
        <fullName evidence="1">Uncharacterized protein</fullName>
    </submittedName>
</protein>
<name>A0A0H2XAF3_XANC8</name>
<dbReference type="KEGG" id="xcb:XC_2627"/>
<accession>A0A0H2XAF3</accession>
<dbReference type="AlphaFoldDB" id="A0A0H2XAF3"/>
<gene>
    <name evidence="1" type="ordered locus">XC_2627</name>
</gene>
<evidence type="ECO:0000313" key="2">
    <source>
        <dbReference type="Proteomes" id="UP000000420"/>
    </source>
</evidence>
<dbReference type="Proteomes" id="UP000000420">
    <property type="component" value="Chromosome"/>
</dbReference>
<evidence type="ECO:0000313" key="1">
    <source>
        <dbReference type="EMBL" id="AAY49676.1"/>
    </source>
</evidence>
<proteinExistence type="predicted"/>
<sequence>MSQHDVGANYIIVSTKLSLLQLSDDVVLVDEQWGTM</sequence>